<dbReference type="PANTHER" id="PTHR11092">
    <property type="entry name" value="SUGAR NUCLEOTIDE EPIMERASE RELATED"/>
    <property type="match status" value="1"/>
</dbReference>
<dbReference type="PANTHER" id="PTHR11092:SF0">
    <property type="entry name" value="EPIMERASE FAMILY PROTEIN SDR39U1"/>
    <property type="match status" value="1"/>
</dbReference>
<evidence type="ECO:0000256" key="1">
    <source>
        <dbReference type="ARBA" id="ARBA00009353"/>
    </source>
</evidence>
<name>A0A432XQM7_9GAMM</name>
<feature type="domain" description="DUF1731" evidence="3">
    <location>
        <begin position="251"/>
        <end position="296"/>
    </location>
</feature>
<dbReference type="Pfam" id="PF08338">
    <property type="entry name" value="DUF1731"/>
    <property type="match status" value="1"/>
</dbReference>
<dbReference type="OrthoDB" id="9801773at2"/>
<dbReference type="InterPro" id="IPR010099">
    <property type="entry name" value="SDR39U1"/>
</dbReference>
<dbReference type="NCBIfam" id="TIGR01777">
    <property type="entry name" value="yfcH"/>
    <property type="match status" value="1"/>
</dbReference>
<dbReference type="Gene3D" id="3.40.50.720">
    <property type="entry name" value="NAD(P)-binding Rossmann-like Domain"/>
    <property type="match status" value="1"/>
</dbReference>
<gene>
    <name evidence="4" type="ORF">CWE21_02690</name>
</gene>
<dbReference type="InterPro" id="IPR001509">
    <property type="entry name" value="Epimerase_deHydtase"/>
</dbReference>
<comment type="similarity">
    <text evidence="1">Belongs to the NAD(P)-dependent epimerase/dehydratase family. SDR39U1 subfamily.</text>
</comment>
<dbReference type="SUPFAM" id="SSF51735">
    <property type="entry name" value="NAD(P)-binding Rossmann-fold domains"/>
    <property type="match status" value="1"/>
</dbReference>
<evidence type="ECO:0000259" key="2">
    <source>
        <dbReference type="Pfam" id="PF01370"/>
    </source>
</evidence>
<protein>
    <submittedName>
        <fullName evidence="4">TIGR01777 family protein</fullName>
    </submittedName>
</protein>
<reference evidence="5" key="1">
    <citation type="journal article" date="2018" name="Front. Microbiol.">
        <title>Genome-Based Analysis Reveals the Taxonomy and Diversity of the Family Idiomarinaceae.</title>
        <authorList>
            <person name="Liu Y."/>
            <person name="Lai Q."/>
            <person name="Shao Z."/>
        </authorList>
    </citation>
    <scope>NUCLEOTIDE SEQUENCE [LARGE SCALE GENOMIC DNA]</scope>
    <source>
        <strain evidence="5">SW15</strain>
    </source>
</reference>
<accession>A0A432XQM7</accession>
<comment type="caution">
    <text evidence="4">The sequence shown here is derived from an EMBL/GenBank/DDBJ whole genome shotgun (WGS) entry which is preliminary data.</text>
</comment>
<dbReference type="InterPro" id="IPR013549">
    <property type="entry name" value="DUF1731"/>
</dbReference>
<evidence type="ECO:0000313" key="5">
    <source>
        <dbReference type="Proteomes" id="UP000286678"/>
    </source>
</evidence>
<dbReference type="RefSeq" id="WP_126832886.1">
    <property type="nucleotide sequence ID" value="NZ_PIPT01000001.1"/>
</dbReference>
<feature type="domain" description="NAD-dependent epimerase/dehydratase" evidence="2">
    <location>
        <begin position="4"/>
        <end position="223"/>
    </location>
</feature>
<evidence type="ECO:0000259" key="3">
    <source>
        <dbReference type="Pfam" id="PF08338"/>
    </source>
</evidence>
<dbReference type="Proteomes" id="UP000286678">
    <property type="component" value="Unassembled WGS sequence"/>
</dbReference>
<dbReference type="Pfam" id="PF01370">
    <property type="entry name" value="Epimerase"/>
    <property type="match status" value="1"/>
</dbReference>
<dbReference type="InterPro" id="IPR036291">
    <property type="entry name" value="NAD(P)-bd_dom_sf"/>
</dbReference>
<organism evidence="4 5">
    <name type="scientific">Pseudidiomarina aquimaris</name>
    <dbReference type="NCBI Taxonomy" id="641841"/>
    <lineage>
        <taxon>Bacteria</taxon>
        <taxon>Pseudomonadati</taxon>
        <taxon>Pseudomonadota</taxon>
        <taxon>Gammaproteobacteria</taxon>
        <taxon>Alteromonadales</taxon>
        <taxon>Idiomarinaceae</taxon>
        <taxon>Pseudidiomarina</taxon>
    </lineage>
</organism>
<sequence length="308" mass="34669">MKLLITGGTGLIGTELIQRLRERYSITVLSRQPKRAIERFGKGVHALSSLNEVENIGDFYAVINLQGEGIADKRWSDKQKLRIQQSRWGITRELTERIQQSETPPQVFISGSAIGYYGDQGDKVMTEEAKVERPEDFAHQLCAEWERLALAAQSEQTRVCVVRTGVVLAREGSALQKMLPPYLLGLGGPLGSGQQYFSWVHLEDMARLLEFLLEQDSCQGVYNATAPEPVRQEEFSATIAKVLRKSHFMRVPAWVMKLMLGEMSQMLLTGQRVVPARLQQEGFEFNYPSPVTALRDCLLPPSSKQQSE</sequence>
<keyword evidence="5" id="KW-1185">Reference proteome</keyword>
<proteinExistence type="inferred from homology"/>
<evidence type="ECO:0000313" key="4">
    <source>
        <dbReference type="EMBL" id="RUO51017.1"/>
    </source>
</evidence>
<dbReference type="EMBL" id="PIPT01000001">
    <property type="protein sequence ID" value="RUO51017.1"/>
    <property type="molecule type" value="Genomic_DNA"/>
</dbReference>
<dbReference type="AlphaFoldDB" id="A0A432XQM7"/>